<reference evidence="1 2" key="1">
    <citation type="journal article" date="2019" name="Gigascience">
        <title>Whole-genome sequence of the oriental lung fluke Paragonimus westermani.</title>
        <authorList>
            <person name="Oey H."/>
            <person name="Zakrzewski M."/>
            <person name="Narain K."/>
            <person name="Devi K.R."/>
            <person name="Agatsuma T."/>
            <person name="Nawaratna S."/>
            <person name="Gobert G.N."/>
            <person name="Jones M.K."/>
            <person name="Ragan M.A."/>
            <person name="McManus D.P."/>
            <person name="Krause L."/>
        </authorList>
    </citation>
    <scope>NUCLEOTIDE SEQUENCE [LARGE SCALE GENOMIC DNA]</scope>
    <source>
        <strain evidence="1 2">IND2009</strain>
    </source>
</reference>
<keyword evidence="2" id="KW-1185">Reference proteome</keyword>
<dbReference type="EMBL" id="QNGE01005763">
    <property type="protein sequence ID" value="KAA3671814.1"/>
    <property type="molecule type" value="Genomic_DNA"/>
</dbReference>
<dbReference type="AlphaFoldDB" id="A0A5J4N8F4"/>
<evidence type="ECO:0000313" key="2">
    <source>
        <dbReference type="Proteomes" id="UP000324629"/>
    </source>
</evidence>
<name>A0A5J4N8F4_9TREM</name>
<gene>
    <name evidence="1" type="ORF">DEA37_0006201</name>
</gene>
<proteinExistence type="predicted"/>
<accession>A0A5J4N8F4</accession>
<sequence>MPVKFGGLGLPCLAVQIPLLQRIRFARMMEMDHPVIRSVCEQSSFRRVVHALNQPVCIGSTVVSSKTEAAAAWFDRWWVSADEADVPEMELTSESSSWLHNSEDMFPRVYLRCGQLRGGCLSTKVRRARGRAARDTLCRGMCLA</sequence>
<evidence type="ECO:0000313" key="1">
    <source>
        <dbReference type="EMBL" id="KAA3671814.1"/>
    </source>
</evidence>
<protein>
    <submittedName>
        <fullName evidence="1">Uncharacterized protein</fullName>
    </submittedName>
</protein>
<dbReference type="Proteomes" id="UP000324629">
    <property type="component" value="Unassembled WGS sequence"/>
</dbReference>
<organism evidence="1 2">
    <name type="scientific">Paragonimus westermani</name>
    <dbReference type="NCBI Taxonomy" id="34504"/>
    <lineage>
        <taxon>Eukaryota</taxon>
        <taxon>Metazoa</taxon>
        <taxon>Spiralia</taxon>
        <taxon>Lophotrochozoa</taxon>
        <taxon>Platyhelminthes</taxon>
        <taxon>Trematoda</taxon>
        <taxon>Digenea</taxon>
        <taxon>Plagiorchiida</taxon>
        <taxon>Troglotremata</taxon>
        <taxon>Troglotrematidae</taxon>
        <taxon>Paragonimus</taxon>
    </lineage>
</organism>
<comment type="caution">
    <text evidence="1">The sequence shown here is derived from an EMBL/GenBank/DDBJ whole genome shotgun (WGS) entry which is preliminary data.</text>
</comment>